<dbReference type="FunFam" id="1.25.40.10:FF:000344">
    <property type="entry name" value="Pentatricopeptide repeat-containing protein"/>
    <property type="match status" value="1"/>
</dbReference>
<feature type="repeat" description="PPR" evidence="2">
    <location>
        <begin position="117"/>
        <end position="147"/>
    </location>
</feature>
<dbReference type="EMBL" id="JACMSC010000008">
    <property type="protein sequence ID" value="KAG6511754.1"/>
    <property type="molecule type" value="Genomic_DNA"/>
</dbReference>
<keyword evidence="1" id="KW-0677">Repeat</keyword>
<evidence type="ECO:0000256" key="1">
    <source>
        <dbReference type="ARBA" id="ARBA00022737"/>
    </source>
</evidence>
<dbReference type="Pfam" id="PF13041">
    <property type="entry name" value="PPR_2"/>
    <property type="match status" value="2"/>
</dbReference>
<dbReference type="AlphaFoldDB" id="A0A8J5LB63"/>
<comment type="caution">
    <text evidence="3">The sequence shown here is derived from an EMBL/GenBank/DDBJ whole genome shotgun (WGS) entry which is preliminary data.</text>
</comment>
<proteinExistence type="predicted"/>
<name>A0A8J5LB63_ZINOF</name>
<keyword evidence="4" id="KW-1185">Reference proteome</keyword>
<evidence type="ECO:0000313" key="3">
    <source>
        <dbReference type="EMBL" id="KAG6511754.1"/>
    </source>
</evidence>
<dbReference type="Pfam" id="PF01535">
    <property type="entry name" value="PPR"/>
    <property type="match status" value="3"/>
</dbReference>
<dbReference type="Proteomes" id="UP000734854">
    <property type="component" value="Unassembled WGS sequence"/>
</dbReference>
<dbReference type="GO" id="GO:0003723">
    <property type="term" value="F:RNA binding"/>
    <property type="evidence" value="ECO:0007669"/>
    <property type="project" value="InterPro"/>
</dbReference>
<dbReference type="PANTHER" id="PTHR47926">
    <property type="entry name" value="PENTATRICOPEPTIDE REPEAT-CONTAINING PROTEIN"/>
    <property type="match status" value="1"/>
</dbReference>
<feature type="repeat" description="PPR" evidence="2">
    <location>
        <begin position="348"/>
        <end position="382"/>
    </location>
</feature>
<dbReference type="InterPro" id="IPR046848">
    <property type="entry name" value="E_motif"/>
</dbReference>
<dbReference type="Pfam" id="PF20431">
    <property type="entry name" value="E_motif"/>
    <property type="match status" value="1"/>
</dbReference>
<dbReference type="PROSITE" id="PS51375">
    <property type="entry name" value="PPR"/>
    <property type="match status" value="4"/>
</dbReference>
<dbReference type="Pfam" id="PF12854">
    <property type="entry name" value="PPR_1"/>
    <property type="match status" value="1"/>
</dbReference>
<evidence type="ECO:0000256" key="2">
    <source>
        <dbReference type="PROSITE-ProRule" id="PRU00708"/>
    </source>
</evidence>
<feature type="repeat" description="PPR" evidence="2">
    <location>
        <begin position="452"/>
        <end position="486"/>
    </location>
</feature>
<feature type="repeat" description="PPR" evidence="2">
    <location>
        <begin position="148"/>
        <end position="182"/>
    </location>
</feature>
<gene>
    <name evidence="3" type="ORF">ZIOFF_029831</name>
</gene>
<organism evidence="3 4">
    <name type="scientific">Zingiber officinale</name>
    <name type="common">Ginger</name>
    <name type="synonym">Amomum zingiber</name>
    <dbReference type="NCBI Taxonomy" id="94328"/>
    <lineage>
        <taxon>Eukaryota</taxon>
        <taxon>Viridiplantae</taxon>
        <taxon>Streptophyta</taxon>
        <taxon>Embryophyta</taxon>
        <taxon>Tracheophyta</taxon>
        <taxon>Spermatophyta</taxon>
        <taxon>Magnoliopsida</taxon>
        <taxon>Liliopsida</taxon>
        <taxon>Zingiberales</taxon>
        <taxon>Zingiberaceae</taxon>
        <taxon>Zingiber</taxon>
    </lineage>
</organism>
<dbReference type="FunFam" id="1.25.40.10:FF:000090">
    <property type="entry name" value="Pentatricopeptide repeat-containing protein, chloroplastic"/>
    <property type="match status" value="1"/>
</dbReference>
<sequence length="666" mass="74075">MFKRQARVGIGKATSASAVNYLQQLPRHFLLPRSHPSSNELNCSPEPTTRQWNYALKVHIDAGDFRAALSLFSAMRHRGGANLDHYTLPLLNRTAANQIELGEAFQSLAIRIGLASDVYFCNTMVEAYARNDRVPSARRLFEEMPLRDVVTWTSLLSGYVSAGDSPEAFHLFCQMRGDGLEVNQVTMAVLLRGCCGSEHKVAGCQLQAFATKAGLQSHDLVQNSILSMFSRLACFEEVMKLFVSIRNRSIASWNILLSSYSFMGDVSGVVECYRKMRLEVTPSNETLTLLISAFAKCEHLPGGREVHCNAIKTGQIDSVLGATLVDFYTKCGELKSAVMLHDECQLKSSTIWSIMMWGLIQNGEFLEAVNVFERMQKSVIKPCKDVLRALVVAYTNLGALLLGRGLHGYMTRNCCEATLGDTLLQTSLVNIYAKCGNILSARKCFGKIVIKDTIAWTSMLEGYAIHGLGLEALELFYQMQKEGIRPNSITFLILLSACSHSGLVREGCALFNCMENKFGIEPNVSHYTCLVDLLGRSGKLHEALDVINNMSVEPDARIWGALLASCRTQSDVVLGNFAAKKVFELEPDNVGYQVVLSNIFASDGMWEETESSRNPKGENNFRKKPGWSSIQVKCGLTMFVSWDKSHSQLNKIYEIIEVLRRHSEEL</sequence>
<evidence type="ECO:0000313" key="4">
    <source>
        <dbReference type="Proteomes" id="UP000734854"/>
    </source>
</evidence>
<reference evidence="3 4" key="1">
    <citation type="submission" date="2020-08" db="EMBL/GenBank/DDBJ databases">
        <title>Plant Genome Project.</title>
        <authorList>
            <person name="Zhang R.-G."/>
        </authorList>
    </citation>
    <scope>NUCLEOTIDE SEQUENCE [LARGE SCALE GENOMIC DNA]</scope>
    <source>
        <tissue evidence="3">Rhizome</tissue>
    </source>
</reference>
<dbReference type="GO" id="GO:0009451">
    <property type="term" value="P:RNA modification"/>
    <property type="evidence" value="ECO:0007669"/>
    <property type="project" value="InterPro"/>
</dbReference>
<accession>A0A8J5LB63</accession>
<dbReference type="PANTHER" id="PTHR47926:SF342">
    <property type="entry name" value="TETRATRICOPEPTIDE-LIKE HELICAL DOMAIN-CONTAINING PROTEIN-RELATED"/>
    <property type="match status" value="1"/>
</dbReference>
<dbReference type="OrthoDB" id="185373at2759"/>
<dbReference type="InterPro" id="IPR046960">
    <property type="entry name" value="PPR_At4g14850-like_plant"/>
</dbReference>
<dbReference type="InterPro" id="IPR002885">
    <property type="entry name" value="PPR_rpt"/>
</dbReference>
<dbReference type="NCBIfam" id="TIGR00756">
    <property type="entry name" value="PPR"/>
    <property type="match status" value="5"/>
</dbReference>
<protein>
    <submittedName>
        <fullName evidence="3">Uncharacterized protein</fullName>
    </submittedName>
</protein>